<organism evidence="1 2">
    <name type="scientific">Cinchona calisaya</name>
    <dbReference type="NCBI Taxonomy" id="153742"/>
    <lineage>
        <taxon>Eukaryota</taxon>
        <taxon>Viridiplantae</taxon>
        <taxon>Streptophyta</taxon>
        <taxon>Embryophyta</taxon>
        <taxon>Tracheophyta</taxon>
        <taxon>Spermatophyta</taxon>
        <taxon>Magnoliopsida</taxon>
        <taxon>eudicotyledons</taxon>
        <taxon>Gunneridae</taxon>
        <taxon>Pentapetalae</taxon>
        <taxon>asterids</taxon>
        <taxon>lamiids</taxon>
        <taxon>Gentianales</taxon>
        <taxon>Rubiaceae</taxon>
        <taxon>Cinchonoideae</taxon>
        <taxon>Cinchoneae</taxon>
        <taxon>Cinchona</taxon>
    </lineage>
</organism>
<evidence type="ECO:0000313" key="1">
    <source>
        <dbReference type="EMBL" id="KAL3524016.1"/>
    </source>
</evidence>
<evidence type="ECO:0000313" key="2">
    <source>
        <dbReference type="Proteomes" id="UP001630127"/>
    </source>
</evidence>
<reference evidence="1 2" key="1">
    <citation type="submission" date="2024-11" db="EMBL/GenBank/DDBJ databases">
        <title>A near-complete genome assembly of Cinchona calisaya.</title>
        <authorList>
            <person name="Lian D.C."/>
            <person name="Zhao X.W."/>
            <person name="Wei L."/>
        </authorList>
    </citation>
    <scope>NUCLEOTIDE SEQUENCE [LARGE SCALE GENOMIC DNA]</scope>
    <source>
        <tissue evidence="1">Nenye</tissue>
    </source>
</reference>
<protein>
    <submittedName>
        <fullName evidence="1">Uncharacterized protein</fullName>
    </submittedName>
</protein>
<accession>A0ABD2ZX60</accession>
<dbReference type="EMBL" id="JBJUIK010000007">
    <property type="protein sequence ID" value="KAL3524016.1"/>
    <property type="molecule type" value="Genomic_DNA"/>
</dbReference>
<sequence length="98" mass="11518">MEIFWFLDFGDIIAFDSSTCLPDTGFCQSFILTNRHADWNSVCPSNKDYFSDLYACMLLEVDFADLFYLLAMFVRVSLFLENGWWAWLWSAAWEKLGK</sequence>
<dbReference type="AlphaFoldDB" id="A0ABD2ZX60"/>
<dbReference type="Proteomes" id="UP001630127">
    <property type="component" value="Unassembled WGS sequence"/>
</dbReference>
<gene>
    <name evidence="1" type="ORF">ACH5RR_016850</name>
</gene>
<name>A0ABD2ZX60_9GENT</name>
<comment type="caution">
    <text evidence="1">The sequence shown here is derived from an EMBL/GenBank/DDBJ whole genome shotgun (WGS) entry which is preliminary data.</text>
</comment>
<proteinExistence type="predicted"/>
<keyword evidence="2" id="KW-1185">Reference proteome</keyword>